<evidence type="ECO:0000313" key="2">
    <source>
        <dbReference type="EMBL" id="MEQ2302511.1"/>
    </source>
</evidence>
<comment type="caution">
    <text evidence="2">The sequence shown here is derived from an EMBL/GenBank/DDBJ whole genome shotgun (WGS) entry which is preliminary data.</text>
</comment>
<proteinExistence type="predicted"/>
<sequence length="113" mass="12767">MPCVLLCAFLALGLLLLCLAVNLLLCGANGCPGVMLYVWLPKTAAAFHSQVYLPFVALRCYRLQNFYHFCPTYKRTLSGEKHALIHPFNTNTLISTYVLTQTHTYQRTNTQLL</sequence>
<keyword evidence="1" id="KW-0732">Signal</keyword>
<dbReference type="Proteomes" id="UP001469553">
    <property type="component" value="Unassembled WGS sequence"/>
</dbReference>
<name>A0ABV0Z965_9TELE</name>
<dbReference type="EMBL" id="JAHRIP010056813">
    <property type="protein sequence ID" value="MEQ2302511.1"/>
    <property type="molecule type" value="Genomic_DNA"/>
</dbReference>
<keyword evidence="3" id="KW-1185">Reference proteome</keyword>
<organism evidence="2 3">
    <name type="scientific">Ameca splendens</name>
    <dbReference type="NCBI Taxonomy" id="208324"/>
    <lineage>
        <taxon>Eukaryota</taxon>
        <taxon>Metazoa</taxon>
        <taxon>Chordata</taxon>
        <taxon>Craniata</taxon>
        <taxon>Vertebrata</taxon>
        <taxon>Euteleostomi</taxon>
        <taxon>Actinopterygii</taxon>
        <taxon>Neopterygii</taxon>
        <taxon>Teleostei</taxon>
        <taxon>Neoteleostei</taxon>
        <taxon>Acanthomorphata</taxon>
        <taxon>Ovalentaria</taxon>
        <taxon>Atherinomorphae</taxon>
        <taxon>Cyprinodontiformes</taxon>
        <taxon>Goodeidae</taxon>
        <taxon>Ameca</taxon>
    </lineage>
</organism>
<feature type="chain" id="PRO_5045806952" description="Secreted protein" evidence="1">
    <location>
        <begin position="21"/>
        <end position="113"/>
    </location>
</feature>
<evidence type="ECO:0000313" key="3">
    <source>
        <dbReference type="Proteomes" id="UP001469553"/>
    </source>
</evidence>
<evidence type="ECO:0008006" key="4">
    <source>
        <dbReference type="Google" id="ProtNLM"/>
    </source>
</evidence>
<evidence type="ECO:0000256" key="1">
    <source>
        <dbReference type="SAM" id="SignalP"/>
    </source>
</evidence>
<feature type="signal peptide" evidence="1">
    <location>
        <begin position="1"/>
        <end position="20"/>
    </location>
</feature>
<gene>
    <name evidence="2" type="ORF">AMECASPLE_007528</name>
</gene>
<protein>
    <recommendedName>
        <fullName evidence="4">Secreted protein</fullName>
    </recommendedName>
</protein>
<accession>A0ABV0Z965</accession>
<reference evidence="2 3" key="1">
    <citation type="submission" date="2021-06" db="EMBL/GenBank/DDBJ databases">
        <authorList>
            <person name="Palmer J.M."/>
        </authorList>
    </citation>
    <scope>NUCLEOTIDE SEQUENCE [LARGE SCALE GENOMIC DNA]</scope>
    <source>
        <strain evidence="2 3">AS_MEX2019</strain>
        <tissue evidence="2">Muscle</tissue>
    </source>
</reference>